<evidence type="ECO:0000256" key="3">
    <source>
        <dbReference type="ARBA" id="ARBA00022723"/>
    </source>
</evidence>
<evidence type="ECO:0000256" key="13">
    <source>
        <dbReference type="RuleBase" id="RU362131"/>
    </source>
</evidence>
<proteinExistence type="inferred from homology"/>
<feature type="site" description="Transition state stabilizer" evidence="11">
    <location>
        <position position="187"/>
    </location>
</feature>
<dbReference type="EC" id="3.1.-.-" evidence="13"/>
<feature type="binding site" evidence="10">
    <location>
        <position position="185"/>
    </location>
    <ligand>
        <name>Mg(2+)</name>
        <dbReference type="ChEBI" id="CHEBI:18420"/>
        <label>1</label>
    </ligand>
</feature>
<feature type="compositionally biased region" description="Low complexity" evidence="14">
    <location>
        <begin position="379"/>
        <end position="388"/>
    </location>
</feature>
<feature type="binding site" evidence="10">
    <location>
        <position position="36"/>
    </location>
    <ligand>
        <name>Mg(2+)</name>
        <dbReference type="ChEBI" id="CHEBI:18420"/>
        <label>1</label>
    </ligand>
</feature>
<organism evidence="16 17">
    <name type="scientific">Biomphalaria glabrata</name>
    <name type="common">Bloodfluke planorb</name>
    <name type="synonym">Freshwater snail</name>
    <dbReference type="NCBI Taxonomy" id="6526"/>
    <lineage>
        <taxon>Eukaryota</taxon>
        <taxon>Metazoa</taxon>
        <taxon>Spiralia</taxon>
        <taxon>Lophotrochozoa</taxon>
        <taxon>Mollusca</taxon>
        <taxon>Gastropoda</taxon>
        <taxon>Heterobranchia</taxon>
        <taxon>Euthyneura</taxon>
        <taxon>Panpulmonata</taxon>
        <taxon>Hygrophila</taxon>
        <taxon>Lymnaeoidea</taxon>
        <taxon>Planorbidae</taxon>
        <taxon>Biomphalaria</taxon>
    </lineage>
</organism>
<keyword evidence="13" id="KW-0227">DNA damage</keyword>
<dbReference type="EnsemblMetazoa" id="BGLB000881-RC">
    <property type="protein sequence ID" value="BGLB000881-PC"/>
    <property type="gene ID" value="BGLB000881"/>
</dbReference>
<dbReference type="PANTHER" id="PTHR22748:SF4">
    <property type="entry name" value="DNA-(APURINIC OR APYRIMIDINIC SITE) ENDONUCLEASE 2"/>
    <property type="match status" value="1"/>
</dbReference>
<evidence type="ECO:0000256" key="8">
    <source>
        <dbReference type="ARBA" id="ARBA00023242"/>
    </source>
</evidence>
<dbReference type="Proteomes" id="UP000076420">
    <property type="component" value="Unassembled WGS sequence"/>
</dbReference>
<dbReference type="PANTHER" id="PTHR22748">
    <property type="entry name" value="AP ENDONUCLEASE"/>
    <property type="match status" value="1"/>
</dbReference>
<evidence type="ECO:0000256" key="1">
    <source>
        <dbReference type="ARBA" id="ARBA00000493"/>
    </source>
</evidence>
<dbReference type="GO" id="GO:0008311">
    <property type="term" value="F:double-stranded DNA 3'-5' DNA exonuclease activity"/>
    <property type="evidence" value="ECO:0007669"/>
    <property type="project" value="UniProtKB-EC"/>
</dbReference>
<feature type="domain" description="GRF-type" evidence="15">
    <location>
        <begin position="514"/>
        <end position="563"/>
    </location>
</feature>
<gene>
    <name evidence="16" type="primary">106053396</name>
</gene>
<accession>A0A2C9JD62</accession>
<feature type="compositionally biased region" description="Polar residues" evidence="14">
    <location>
        <begin position="445"/>
        <end position="480"/>
    </location>
</feature>
<dbReference type="InterPro" id="IPR004808">
    <property type="entry name" value="AP_endonuc_1"/>
</dbReference>
<dbReference type="GO" id="GO:0008270">
    <property type="term" value="F:zinc ion binding"/>
    <property type="evidence" value="ECO:0007669"/>
    <property type="project" value="UniProtKB-KW"/>
</dbReference>
<evidence type="ECO:0000313" key="17">
    <source>
        <dbReference type="Proteomes" id="UP000076420"/>
    </source>
</evidence>
<comment type="similarity">
    <text evidence="2 13">Belongs to the DNA repair enzymes AP/ExoA family.</text>
</comment>
<keyword evidence="3 10" id="KW-0479">Metal-binding</keyword>
<dbReference type="Pfam" id="PF06839">
    <property type="entry name" value="Zn_ribbon_GRF"/>
    <property type="match status" value="1"/>
</dbReference>
<dbReference type="GO" id="GO:0003906">
    <property type="term" value="F:DNA-(apurinic or apyrimidinic site) endonuclease activity"/>
    <property type="evidence" value="ECO:0007669"/>
    <property type="project" value="TreeGrafter"/>
</dbReference>
<feature type="binding site" evidence="10">
    <location>
        <position position="305"/>
    </location>
    <ligand>
        <name>Mg(2+)</name>
        <dbReference type="ChEBI" id="CHEBI:18420"/>
        <label>1</label>
    </ligand>
</feature>
<dbReference type="KEGG" id="bgt:106053396"/>
<reference evidence="16" key="1">
    <citation type="submission" date="2020-05" db="UniProtKB">
        <authorList>
            <consortium name="EnsemblMetazoa"/>
        </authorList>
    </citation>
    <scope>IDENTIFICATION</scope>
    <source>
        <strain evidence="16">BB02</strain>
    </source>
</reference>
<feature type="binding site" evidence="10">
    <location>
        <position position="7"/>
    </location>
    <ligand>
        <name>Mg(2+)</name>
        <dbReference type="ChEBI" id="CHEBI:18420"/>
        <label>1</label>
    </ligand>
</feature>
<dbReference type="PROSITE" id="PS51999">
    <property type="entry name" value="ZF_GRF"/>
    <property type="match status" value="1"/>
</dbReference>
<comment type="cofactor">
    <cofactor evidence="10 13">
        <name>Mg(2+)</name>
        <dbReference type="ChEBI" id="CHEBI:18420"/>
    </cofactor>
    <cofactor evidence="10 13">
        <name>Mn(2+)</name>
        <dbReference type="ChEBI" id="CHEBI:29035"/>
    </cofactor>
    <text evidence="10 13">Probably binds two magnesium or manganese ions per subunit.</text>
</comment>
<dbReference type="Pfam" id="PF03372">
    <property type="entry name" value="Exo_endo_phos"/>
    <property type="match status" value="1"/>
</dbReference>
<feature type="site" description="Important for catalytic activity" evidence="11">
    <location>
        <position position="280"/>
    </location>
</feature>
<keyword evidence="10" id="KW-0464">Manganese</keyword>
<dbReference type="GO" id="GO:0005634">
    <property type="term" value="C:nucleus"/>
    <property type="evidence" value="ECO:0007669"/>
    <property type="project" value="TreeGrafter"/>
</dbReference>
<feature type="binding site" evidence="10">
    <location>
        <position position="306"/>
    </location>
    <ligand>
        <name>Mg(2+)</name>
        <dbReference type="ChEBI" id="CHEBI:18420"/>
        <label>1</label>
    </ligand>
</feature>
<comment type="catalytic activity">
    <reaction evidence="1">
        <text>Exonucleolytic cleavage in the 3'- to 5'-direction to yield nucleoside 5'-phosphates.</text>
        <dbReference type="EC" id="3.1.11.2"/>
    </reaction>
</comment>
<name>A0A2C9JD62_BIOGL</name>
<keyword evidence="8" id="KW-0539">Nucleus</keyword>
<evidence type="ECO:0000313" key="16">
    <source>
        <dbReference type="EnsemblMetazoa" id="BGLB000881-PC"/>
    </source>
</evidence>
<dbReference type="CDD" id="cd09088">
    <property type="entry name" value="Ape2-like_AP-endo"/>
    <property type="match status" value="1"/>
</dbReference>
<dbReference type="AlphaFoldDB" id="A0A2C9JD62"/>
<evidence type="ECO:0000256" key="10">
    <source>
        <dbReference type="PIRSR" id="PIRSR604808-2"/>
    </source>
</evidence>
<evidence type="ECO:0000256" key="14">
    <source>
        <dbReference type="SAM" id="MobiDB-lite"/>
    </source>
</evidence>
<dbReference type="VEuPathDB" id="VectorBase:BGLAX_034297"/>
<feature type="active site" description="Proton donor/acceptor" evidence="9">
    <location>
        <position position="185"/>
    </location>
</feature>
<evidence type="ECO:0000256" key="7">
    <source>
        <dbReference type="ARBA" id="ARBA00022842"/>
    </source>
</evidence>
<evidence type="ECO:0000256" key="11">
    <source>
        <dbReference type="PIRSR" id="PIRSR604808-3"/>
    </source>
</evidence>
<dbReference type="SUPFAM" id="SSF56219">
    <property type="entry name" value="DNase I-like"/>
    <property type="match status" value="1"/>
</dbReference>
<dbReference type="InterPro" id="IPR005135">
    <property type="entry name" value="Endo/exonuclease/phosphatase"/>
</dbReference>
<evidence type="ECO:0000256" key="4">
    <source>
        <dbReference type="ARBA" id="ARBA00022771"/>
    </source>
</evidence>
<evidence type="ECO:0000256" key="9">
    <source>
        <dbReference type="PIRSR" id="PIRSR604808-1"/>
    </source>
</evidence>
<sequence length="569" mass="63435">MKILTWNINGIRASRGKSSAKSLLDSLCADIICLQETKITRDMLDEPTAIIDGYESYFSFSRKRSGYSGTANYCKKTASPNKAEEGLTGKCSNHSETTVGCYGNMESYSDNDLEALDAEGRCVITQHKIRLPTSEVKDVAIINVYVPRAGEKEDRLHYKLKFLSVLQSRCEALLKHNIHVILVGDMNLTHQKLDNCESIYDEDFLRLPSRIWFNEMLQESEHDPSIPCVDSCLNEFTLPDREGGHFSDIFRRLHPDEENAYTNWHTTTEHRKTNYGRRLDYILVDTELAKFATDCQILSQVEGSDHCPVIMTLNCEPVPSTVSPQHCSKFMPEFKGQQQKLSSFFIKATTKNINDGSIANSQSETCVTDILTVDEDSDSTSTPKSVSSEAETNKVLPSVHPSAKLSVKRQTCEPQKSSKKLKPDPSTNKQVSLTSFFITSNPSVSHTLSASKQNNVKSTNSLTKQNCTQSDSDSPTNSQASSLSGSSDTKSTKNTTINQAWRTLLKGPAPPPLCPGHHEPCILKTVTKKGPNKNKQFYVCSRPDGAPGNPEHRCNFFQWLGDNQKKHSK</sequence>
<keyword evidence="4 12" id="KW-0863">Zinc-finger</keyword>
<evidence type="ECO:0000256" key="2">
    <source>
        <dbReference type="ARBA" id="ARBA00007092"/>
    </source>
</evidence>
<dbReference type="STRING" id="6526.A0A2C9JD62"/>
<dbReference type="OrthoDB" id="391817at2759"/>
<protein>
    <recommendedName>
        <fullName evidence="13">DNA-(apurinic or apyrimidinic site) endonuclease</fullName>
        <ecNumber evidence="13">3.1.-.-</ecNumber>
    </recommendedName>
</protein>
<feature type="active site" evidence="9">
    <location>
        <position position="145"/>
    </location>
</feature>
<dbReference type="InterPro" id="IPR010666">
    <property type="entry name" value="Znf_GRF"/>
</dbReference>
<feature type="active site" description="Proton acceptor" evidence="9">
    <location>
        <position position="306"/>
    </location>
</feature>
<dbReference type="GO" id="GO:0006284">
    <property type="term" value="P:base-excision repair"/>
    <property type="evidence" value="ECO:0007669"/>
    <property type="project" value="TreeGrafter"/>
</dbReference>
<dbReference type="InterPro" id="IPR020847">
    <property type="entry name" value="AP_endonuclease_F1_BS"/>
</dbReference>
<dbReference type="NCBIfam" id="TIGR00633">
    <property type="entry name" value="xth"/>
    <property type="match status" value="1"/>
</dbReference>
<feature type="site" description="Interaction with DNA substrate" evidence="11">
    <location>
        <position position="306"/>
    </location>
</feature>
<evidence type="ECO:0000256" key="12">
    <source>
        <dbReference type="PROSITE-ProRule" id="PRU01343"/>
    </source>
</evidence>
<dbReference type="GO" id="GO:0003677">
    <property type="term" value="F:DNA binding"/>
    <property type="evidence" value="ECO:0007669"/>
    <property type="project" value="InterPro"/>
</dbReference>
<keyword evidence="6" id="KW-0862">Zinc</keyword>
<evidence type="ECO:0000256" key="6">
    <source>
        <dbReference type="ARBA" id="ARBA00022833"/>
    </source>
</evidence>
<evidence type="ECO:0000256" key="5">
    <source>
        <dbReference type="ARBA" id="ARBA00022801"/>
    </source>
</evidence>
<dbReference type="Gene3D" id="3.60.10.10">
    <property type="entry name" value="Endonuclease/exonuclease/phosphatase"/>
    <property type="match status" value="1"/>
</dbReference>
<feature type="region of interest" description="Disordered" evidence="14">
    <location>
        <begin position="445"/>
        <end position="494"/>
    </location>
</feature>
<feature type="compositionally biased region" description="Low complexity" evidence="14">
    <location>
        <begin position="481"/>
        <end position="493"/>
    </location>
</feature>
<keyword evidence="13" id="KW-0234">DNA repair</keyword>
<keyword evidence="5" id="KW-0378">Hydrolase</keyword>
<dbReference type="VEuPathDB" id="VectorBase:BGLB000881"/>
<dbReference type="GO" id="GO:0008081">
    <property type="term" value="F:phosphoric diester hydrolase activity"/>
    <property type="evidence" value="ECO:0007669"/>
    <property type="project" value="TreeGrafter"/>
</dbReference>
<feature type="binding site" evidence="10">
    <location>
        <position position="187"/>
    </location>
    <ligand>
        <name>Mg(2+)</name>
        <dbReference type="ChEBI" id="CHEBI:18420"/>
        <label>1</label>
    </ligand>
</feature>
<dbReference type="PROSITE" id="PS00726">
    <property type="entry name" value="AP_NUCLEASE_F1_1"/>
    <property type="match status" value="1"/>
</dbReference>
<dbReference type="EnsemblMetazoa" id="BGLB000881-RB">
    <property type="protein sequence ID" value="BGLB000881-PB"/>
    <property type="gene ID" value="BGLB000881"/>
</dbReference>
<keyword evidence="7 10" id="KW-0460">Magnesium</keyword>
<dbReference type="PROSITE" id="PS51435">
    <property type="entry name" value="AP_NUCLEASE_F1_4"/>
    <property type="match status" value="1"/>
</dbReference>
<dbReference type="InterPro" id="IPR036691">
    <property type="entry name" value="Endo/exonu/phosph_ase_sf"/>
</dbReference>
<feature type="region of interest" description="Disordered" evidence="14">
    <location>
        <begin position="374"/>
        <end position="429"/>
    </location>
</feature>
<evidence type="ECO:0000259" key="15">
    <source>
        <dbReference type="PROSITE" id="PS51999"/>
    </source>
</evidence>